<reference evidence="6 8" key="1">
    <citation type="journal article" date="2020" name="Stud. Mycol.">
        <title>101 Dothideomycetes genomes: a test case for predicting lifestyles and emergence of pathogens.</title>
        <authorList>
            <person name="Haridas S."/>
            <person name="Albert R."/>
            <person name="Binder M."/>
            <person name="Bloem J."/>
            <person name="Labutti K."/>
            <person name="Salamov A."/>
            <person name="Andreopoulos B."/>
            <person name="Baker S."/>
            <person name="Barry K."/>
            <person name="Bills G."/>
            <person name="Bluhm B."/>
            <person name="Cannon C."/>
            <person name="Castanera R."/>
            <person name="Culley D."/>
            <person name="Daum C."/>
            <person name="Ezra D."/>
            <person name="Gonzalez J."/>
            <person name="Henrissat B."/>
            <person name="Kuo A."/>
            <person name="Liang C."/>
            <person name="Lipzen A."/>
            <person name="Lutzoni F."/>
            <person name="Magnuson J."/>
            <person name="Mondo S."/>
            <person name="Nolan M."/>
            <person name="Ohm R."/>
            <person name="Pangilinan J."/>
            <person name="Park H.-J."/>
            <person name="Ramirez L."/>
            <person name="Alfaro M."/>
            <person name="Sun H."/>
            <person name="Tritt A."/>
            <person name="Yoshinaga Y."/>
            <person name="Zwiers L.-H."/>
            <person name="Turgeon B."/>
            <person name="Goodwin S."/>
            <person name="Spatafora J."/>
            <person name="Crous P."/>
            <person name="Grigoriev I."/>
        </authorList>
    </citation>
    <scope>NUCLEOTIDE SEQUENCE</scope>
    <source>
        <strain evidence="6 8">CBS 304.34</strain>
    </source>
</reference>
<proteinExistence type="inferred from homology"/>
<dbReference type="RefSeq" id="XP_033569042.1">
    <property type="nucleotide sequence ID" value="XM_033713318.1"/>
</dbReference>
<evidence type="ECO:0000256" key="4">
    <source>
        <dbReference type="SAM" id="MobiDB-lite"/>
    </source>
</evidence>
<feature type="region of interest" description="Disordered" evidence="4">
    <location>
        <begin position="23"/>
        <end position="45"/>
    </location>
</feature>
<dbReference type="PANTHER" id="PTHR45348">
    <property type="entry name" value="HYPOTHETICAL OXIDOREDUCTASE (EUROFUNG)"/>
    <property type="match status" value="1"/>
</dbReference>
<dbReference type="InterPro" id="IPR013154">
    <property type="entry name" value="ADH-like_N"/>
</dbReference>
<dbReference type="Gene3D" id="3.40.50.720">
    <property type="entry name" value="NAD(P)-binding Rossmann-like Domain"/>
    <property type="match status" value="1"/>
</dbReference>
<dbReference type="InterPro" id="IPR011032">
    <property type="entry name" value="GroES-like_sf"/>
</dbReference>
<dbReference type="Proteomes" id="UP000504636">
    <property type="component" value="Unplaced"/>
</dbReference>
<dbReference type="EMBL" id="MU003725">
    <property type="protein sequence ID" value="KAF2802078.1"/>
    <property type="molecule type" value="Genomic_DNA"/>
</dbReference>
<protein>
    <recommendedName>
        <fullName evidence="5">Alcohol dehydrogenase-like N-terminal domain-containing protein</fullName>
    </recommendedName>
</protein>
<reference evidence="8" key="3">
    <citation type="submission" date="2025-04" db="UniProtKB">
        <authorList>
            <consortium name="RefSeq"/>
        </authorList>
    </citation>
    <scope>IDENTIFICATION</scope>
    <source>
        <strain evidence="8">CBS 304.34</strain>
    </source>
</reference>
<keyword evidence="7" id="KW-1185">Reference proteome</keyword>
<evidence type="ECO:0000313" key="7">
    <source>
        <dbReference type="Proteomes" id="UP000504636"/>
    </source>
</evidence>
<dbReference type="AlphaFoldDB" id="A0A6A6Y0J8"/>
<dbReference type="GeneID" id="54454211"/>
<dbReference type="Gene3D" id="3.90.180.10">
    <property type="entry name" value="Medium-chain alcohol dehydrogenases, catalytic domain"/>
    <property type="match status" value="1"/>
</dbReference>
<reference evidence="8" key="2">
    <citation type="submission" date="2020-04" db="EMBL/GenBank/DDBJ databases">
        <authorList>
            <consortium name="NCBI Genome Project"/>
        </authorList>
    </citation>
    <scope>NUCLEOTIDE SEQUENCE</scope>
    <source>
        <strain evidence="8">CBS 304.34</strain>
    </source>
</reference>
<dbReference type="PANTHER" id="PTHR45348:SF2">
    <property type="entry name" value="ZINC-TYPE ALCOHOL DEHYDROGENASE-LIKE PROTEIN C2E1P3.01"/>
    <property type="match status" value="1"/>
</dbReference>
<gene>
    <name evidence="6 8" type="ORF">BDZ99DRAFT_208991</name>
</gene>
<accession>A0A6A6Y0J8</accession>
<evidence type="ECO:0000313" key="8">
    <source>
        <dbReference type="RefSeq" id="XP_033569042.1"/>
    </source>
</evidence>
<dbReference type="GO" id="GO:0016651">
    <property type="term" value="F:oxidoreductase activity, acting on NAD(P)H"/>
    <property type="evidence" value="ECO:0007669"/>
    <property type="project" value="InterPro"/>
</dbReference>
<dbReference type="Pfam" id="PF08240">
    <property type="entry name" value="ADH_N"/>
    <property type="match status" value="1"/>
</dbReference>
<comment type="similarity">
    <text evidence="1">Belongs to the zinc-containing alcohol dehydrogenase family.</text>
</comment>
<comment type="subunit">
    <text evidence="2">Monomer.</text>
</comment>
<evidence type="ECO:0000259" key="5">
    <source>
        <dbReference type="Pfam" id="PF08240"/>
    </source>
</evidence>
<dbReference type="InterPro" id="IPR047122">
    <property type="entry name" value="Trans-enoyl_RdTase-like"/>
</dbReference>
<sequence>MSQRHHSRLSRCRQLRFIRKESCPDPGAASNPHTYRRPDSNTNRKCSAESVDWKIPARGFHVSIYPAVLGSDIAGVVSAIGPDVKNFKVSDRAMCQGDMLNPDKCAFQQYMVVSSIIACNIPENITNDEASTVCVASIAARVSLFHETGLAISPPFWPGVPSRKRSDMILITGGSTSVGQYCIQFCVLAGFKRILTTAALRTANS</sequence>
<dbReference type="OrthoDB" id="9992527at2759"/>
<evidence type="ECO:0000256" key="2">
    <source>
        <dbReference type="ARBA" id="ARBA00011245"/>
    </source>
</evidence>
<name>A0A6A6Y0J8_9PEZI</name>
<evidence type="ECO:0000313" key="6">
    <source>
        <dbReference type="EMBL" id="KAF2802078.1"/>
    </source>
</evidence>
<organism evidence="6">
    <name type="scientific">Mytilinidion resinicola</name>
    <dbReference type="NCBI Taxonomy" id="574789"/>
    <lineage>
        <taxon>Eukaryota</taxon>
        <taxon>Fungi</taxon>
        <taxon>Dikarya</taxon>
        <taxon>Ascomycota</taxon>
        <taxon>Pezizomycotina</taxon>
        <taxon>Dothideomycetes</taxon>
        <taxon>Pleosporomycetidae</taxon>
        <taxon>Mytilinidiales</taxon>
        <taxon>Mytilinidiaceae</taxon>
        <taxon>Mytilinidion</taxon>
    </lineage>
</organism>
<feature type="domain" description="Alcohol dehydrogenase-like N-terminal" evidence="5">
    <location>
        <begin position="46"/>
        <end position="114"/>
    </location>
</feature>
<evidence type="ECO:0000256" key="1">
    <source>
        <dbReference type="ARBA" id="ARBA00008072"/>
    </source>
</evidence>
<dbReference type="SUPFAM" id="SSF50129">
    <property type="entry name" value="GroES-like"/>
    <property type="match status" value="1"/>
</dbReference>
<keyword evidence="3" id="KW-0560">Oxidoreductase</keyword>
<evidence type="ECO:0000256" key="3">
    <source>
        <dbReference type="ARBA" id="ARBA00023002"/>
    </source>
</evidence>